<keyword evidence="5" id="KW-0460">Magnesium</keyword>
<organism evidence="9">
    <name type="scientific">marine metagenome</name>
    <dbReference type="NCBI Taxonomy" id="408172"/>
    <lineage>
        <taxon>unclassified sequences</taxon>
        <taxon>metagenomes</taxon>
        <taxon>ecological metagenomes</taxon>
    </lineage>
</organism>
<comment type="cofactor">
    <cofactor evidence="1">
        <name>Mg(2+)</name>
        <dbReference type="ChEBI" id="CHEBI:18420"/>
    </cofactor>
</comment>
<dbReference type="InterPro" id="IPR020810">
    <property type="entry name" value="Enolase_C"/>
</dbReference>
<reference evidence="9" key="1">
    <citation type="submission" date="2018-05" db="EMBL/GenBank/DDBJ databases">
        <authorList>
            <person name="Lanie J.A."/>
            <person name="Ng W.-L."/>
            <person name="Kazmierczak K.M."/>
            <person name="Andrzejewski T.M."/>
            <person name="Davidsen T.M."/>
            <person name="Wayne K.J."/>
            <person name="Tettelin H."/>
            <person name="Glass J.I."/>
            <person name="Rusch D."/>
            <person name="Podicherti R."/>
            <person name="Tsui H.-C.T."/>
            <person name="Winkler M.E."/>
        </authorList>
    </citation>
    <scope>NUCLEOTIDE SEQUENCE</scope>
</reference>
<comment type="pathway">
    <text evidence="2">Carbohydrate degradation; glycolysis; pyruvate from D-glyceraldehyde 3-phosphate: step 4/5.</text>
</comment>
<dbReference type="SMART" id="SM01192">
    <property type="entry name" value="Enolase_C"/>
    <property type="match status" value="1"/>
</dbReference>
<dbReference type="EMBL" id="UINC01149254">
    <property type="protein sequence ID" value="SVD41615.1"/>
    <property type="molecule type" value="Genomic_DNA"/>
</dbReference>
<dbReference type="SUPFAM" id="SSF51604">
    <property type="entry name" value="Enolase C-terminal domain-like"/>
    <property type="match status" value="1"/>
</dbReference>
<keyword evidence="6" id="KW-0324">Glycolysis</keyword>
<accession>A0A382V6G5</accession>
<dbReference type="Gene3D" id="3.20.20.120">
    <property type="entry name" value="Enolase-like C-terminal domain"/>
    <property type="match status" value="1"/>
</dbReference>
<dbReference type="PANTHER" id="PTHR11902:SF1">
    <property type="entry name" value="ENOLASE"/>
    <property type="match status" value="1"/>
</dbReference>
<dbReference type="GO" id="GO:0004634">
    <property type="term" value="F:phosphopyruvate hydratase activity"/>
    <property type="evidence" value="ECO:0007669"/>
    <property type="project" value="UniProtKB-EC"/>
</dbReference>
<dbReference type="EC" id="4.2.1.11" evidence="4"/>
<evidence type="ECO:0000256" key="4">
    <source>
        <dbReference type="ARBA" id="ARBA00012058"/>
    </source>
</evidence>
<comment type="similarity">
    <text evidence="3">Belongs to the enolase family.</text>
</comment>
<dbReference type="UniPathway" id="UPA00109">
    <property type="reaction ID" value="UER00187"/>
</dbReference>
<dbReference type="Pfam" id="PF00113">
    <property type="entry name" value="Enolase_C"/>
    <property type="match status" value="1"/>
</dbReference>
<dbReference type="GO" id="GO:0006096">
    <property type="term" value="P:glycolytic process"/>
    <property type="evidence" value="ECO:0007669"/>
    <property type="project" value="UniProtKB-UniPathway"/>
</dbReference>
<protein>
    <recommendedName>
        <fullName evidence="4">phosphopyruvate hydratase</fullName>
        <ecNumber evidence="4">4.2.1.11</ecNumber>
    </recommendedName>
</protein>
<feature type="domain" description="Enolase C-terminal TIM barrel" evidence="8">
    <location>
        <begin position="1"/>
        <end position="191"/>
    </location>
</feature>
<evidence type="ECO:0000256" key="3">
    <source>
        <dbReference type="ARBA" id="ARBA00009604"/>
    </source>
</evidence>
<dbReference type="PRINTS" id="PR00148">
    <property type="entry name" value="ENOLASE"/>
</dbReference>
<evidence type="ECO:0000256" key="5">
    <source>
        <dbReference type="ARBA" id="ARBA00022842"/>
    </source>
</evidence>
<evidence type="ECO:0000256" key="1">
    <source>
        <dbReference type="ARBA" id="ARBA00001946"/>
    </source>
</evidence>
<evidence type="ECO:0000313" key="9">
    <source>
        <dbReference type="EMBL" id="SVD41615.1"/>
    </source>
</evidence>
<evidence type="ECO:0000256" key="6">
    <source>
        <dbReference type="ARBA" id="ARBA00023152"/>
    </source>
</evidence>
<keyword evidence="7" id="KW-0456">Lyase</keyword>
<dbReference type="AlphaFoldDB" id="A0A382V6G5"/>
<feature type="non-terminal residue" evidence="9">
    <location>
        <position position="1"/>
    </location>
</feature>
<dbReference type="InterPro" id="IPR020809">
    <property type="entry name" value="Enolase_CS"/>
</dbReference>
<proteinExistence type="inferred from homology"/>
<evidence type="ECO:0000256" key="7">
    <source>
        <dbReference type="ARBA" id="ARBA00023239"/>
    </source>
</evidence>
<dbReference type="GO" id="GO:0000287">
    <property type="term" value="F:magnesium ion binding"/>
    <property type="evidence" value="ECO:0007669"/>
    <property type="project" value="InterPro"/>
</dbReference>
<dbReference type="InterPro" id="IPR000941">
    <property type="entry name" value="Enolase"/>
</dbReference>
<dbReference type="PANTHER" id="PTHR11902">
    <property type="entry name" value="ENOLASE"/>
    <property type="match status" value="1"/>
</dbReference>
<dbReference type="InterPro" id="IPR036849">
    <property type="entry name" value="Enolase-like_C_sf"/>
</dbReference>
<evidence type="ECO:0000259" key="8">
    <source>
        <dbReference type="SMART" id="SM01192"/>
    </source>
</evidence>
<name>A0A382V6G5_9ZZZZ</name>
<gene>
    <name evidence="9" type="ORF">METZ01_LOCUS394469</name>
</gene>
<evidence type="ECO:0000256" key="2">
    <source>
        <dbReference type="ARBA" id="ARBA00005031"/>
    </source>
</evidence>
<dbReference type="GO" id="GO:0000015">
    <property type="term" value="C:phosphopyruvate hydratase complex"/>
    <property type="evidence" value="ECO:0007669"/>
    <property type="project" value="InterPro"/>
</dbReference>
<sequence length="205" mass="22880">FDHVFEAIRRAGYEPGKDVKLSLDVAASSFYDREERVYLVQGKKLSSSDMTAYLLSLVDRYEGCMLSVEDGLDENDWDEWPLLTAELTKRGVTTVGDDLFVTQLPRLEQGIECKAATAILIKVNQNGSMSGTLDVMKRAREAGMKCVISHRSGETLDDSIADIAYGTGSMGLKTGDPQPVVDFPDESTWVRRRKYLRMVEIEKLG</sequence>
<dbReference type="PROSITE" id="PS00164">
    <property type="entry name" value="ENOLASE"/>
    <property type="match status" value="1"/>
</dbReference>